<proteinExistence type="predicted"/>
<dbReference type="EMBL" id="ML987194">
    <property type="protein sequence ID" value="KAF2249930.1"/>
    <property type="molecule type" value="Genomic_DNA"/>
</dbReference>
<dbReference type="GeneID" id="54574995"/>
<dbReference type="OrthoDB" id="2013972at2759"/>
<dbReference type="InterPro" id="IPR029063">
    <property type="entry name" value="SAM-dependent_MTases_sf"/>
</dbReference>
<dbReference type="AlphaFoldDB" id="A0A6A6IK35"/>
<accession>A0A6A6IK35</accession>
<dbReference type="Proteomes" id="UP000800094">
    <property type="component" value="Unassembled WGS sequence"/>
</dbReference>
<evidence type="ECO:0008006" key="3">
    <source>
        <dbReference type="Google" id="ProtNLM"/>
    </source>
</evidence>
<reference evidence="1" key="1">
    <citation type="journal article" date="2020" name="Stud. Mycol.">
        <title>101 Dothideomycetes genomes: a test case for predicting lifestyles and emergence of pathogens.</title>
        <authorList>
            <person name="Haridas S."/>
            <person name="Albert R."/>
            <person name="Binder M."/>
            <person name="Bloem J."/>
            <person name="Labutti K."/>
            <person name="Salamov A."/>
            <person name="Andreopoulos B."/>
            <person name="Baker S."/>
            <person name="Barry K."/>
            <person name="Bills G."/>
            <person name="Bluhm B."/>
            <person name="Cannon C."/>
            <person name="Castanera R."/>
            <person name="Culley D."/>
            <person name="Daum C."/>
            <person name="Ezra D."/>
            <person name="Gonzalez J."/>
            <person name="Henrissat B."/>
            <person name="Kuo A."/>
            <person name="Liang C."/>
            <person name="Lipzen A."/>
            <person name="Lutzoni F."/>
            <person name="Magnuson J."/>
            <person name="Mondo S."/>
            <person name="Nolan M."/>
            <person name="Ohm R."/>
            <person name="Pangilinan J."/>
            <person name="Park H.-J."/>
            <person name="Ramirez L."/>
            <person name="Alfaro M."/>
            <person name="Sun H."/>
            <person name="Tritt A."/>
            <person name="Yoshinaga Y."/>
            <person name="Zwiers L.-H."/>
            <person name="Turgeon B."/>
            <person name="Goodwin S."/>
            <person name="Spatafora J."/>
            <person name="Crous P."/>
            <person name="Grigoriev I."/>
        </authorList>
    </citation>
    <scope>NUCLEOTIDE SEQUENCE</scope>
    <source>
        <strain evidence="1">CBS 122368</strain>
    </source>
</reference>
<gene>
    <name evidence="1" type="ORF">BU26DRAFT_292820</name>
</gene>
<dbReference type="Gene3D" id="3.40.50.150">
    <property type="entry name" value="Vaccinia Virus protein VP39"/>
    <property type="match status" value="1"/>
</dbReference>
<dbReference type="SUPFAM" id="SSF53335">
    <property type="entry name" value="S-adenosyl-L-methionine-dependent methyltransferases"/>
    <property type="match status" value="1"/>
</dbReference>
<protein>
    <recommendedName>
        <fullName evidence="3">Methyltransferase type 11 domain-containing protein</fullName>
    </recommendedName>
</protein>
<keyword evidence="2" id="KW-1185">Reference proteome</keyword>
<evidence type="ECO:0000313" key="2">
    <source>
        <dbReference type="Proteomes" id="UP000800094"/>
    </source>
</evidence>
<organism evidence="1 2">
    <name type="scientific">Trematosphaeria pertusa</name>
    <dbReference type="NCBI Taxonomy" id="390896"/>
    <lineage>
        <taxon>Eukaryota</taxon>
        <taxon>Fungi</taxon>
        <taxon>Dikarya</taxon>
        <taxon>Ascomycota</taxon>
        <taxon>Pezizomycotina</taxon>
        <taxon>Dothideomycetes</taxon>
        <taxon>Pleosporomycetidae</taxon>
        <taxon>Pleosporales</taxon>
        <taxon>Massarineae</taxon>
        <taxon>Trematosphaeriaceae</taxon>
        <taxon>Trematosphaeria</taxon>
    </lineage>
</organism>
<evidence type="ECO:0000313" key="1">
    <source>
        <dbReference type="EMBL" id="KAF2249930.1"/>
    </source>
</evidence>
<sequence>MPGEKLDFPDACFTHSITNLGLLFFGDAGAGAREIWRTLRPGGTALVTCWKCLGYDAVIWEAQRAVRPDAQVFRVPIPKRWFEAGWLEETLREGGFVDVEVSEKVVYYAAGSVEGLMESDEETGKRWEWGRGGGVCGDKDGGACWCGEEVKGGVEVVGTAG</sequence>
<dbReference type="RefSeq" id="XP_033684934.1">
    <property type="nucleotide sequence ID" value="XM_033821665.1"/>
</dbReference>
<name>A0A6A6IK35_9PLEO</name>